<proteinExistence type="inferred from homology"/>
<dbReference type="PANTHER" id="PTHR43767:SF7">
    <property type="entry name" value="MEDIUM_LONG-CHAIN-FATTY-ACID--COA LIGASE FADD8"/>
    <property type="match status" value="1"/>
</dbReference>
<reference evidence="5 6" key="1">
    <citation type="submission" date="2019-10" db="EMBL/GenBank/DDBJ databases">
        <title>Complete genome sequence of Variovorax paradoxus 5C-2.</title>
        <authorList>
            <person name="Gogoleva N.E."/>
            <person name="Balkin A.S."/>
        </authorList>
    </citation>
    <scope>NUCLEOTIDE SEQUENCE [LARGE SCALE GENOMIC DNA]</scope>
    <source>
        <strain evidence="5 6">5C-2</strain>
    </source>
</reference>
<evidence type="ECO:0000259" key="3">
    <source>
        <dbReference type="Pfam" id="PF00501"/>
    </source>
</evidence>
<gene>
    <name evidence="5" type="ORF">GFK26_21585</name>
</gene>
<accession>A0A5Q0M951</accession>
<dbReference type="InterPro" id="IPR045851">
    <property type="entry name" value="AMP-bd_C_sf"/>
</dbReference>
<dbReference type="GO" id="GO:0016877">
    <property type="term" value="F:ligase activity, forming carbon-sulfur bonds"/>
    <property type="evidence" value="ECO:0007669"/>
    <property type="project" value="UniProtKB-ARBA"/>
</dbReference>
<dbReference type="Pfam" id="PF00501">
    <property type="entry name" value="AMP-binding"/>
    <property type="match status" value="1"/>
</dbReference>
<evidence type="ECO:0000259" key="4">
    <source>
        <dbReference type="Pfam" id="PF13193"/>
    </source>
</evidence>
<dbReference type="Gene3D" id="3.40.50.12780">
    <property type="entry name" value="N-terminal domain of ligase-like"/>
    <property type="match status" value="1"/>
</dbReference>
<dbReference type="SUPFAM" id="SSF56801">
    <property type="entry name" value="Acetyl-CoA synthetase-like"/>
    <property type="match status" value="1"/>
</dbReference>
<evidence type="ECO:0000256" key="2">
    <source>
        <dbReference type="ARBA" id="ARBA00022598"/>
    </source>
</evidence>
<feature type="domain" description="AMP-binding enzyme C-terminal" evidence="4">
    <location>
        <begin position="433"/>
        <end position="508"/>
    </location>
</feature>
<protein>
    <submittedName>
        <fullName evidence="5">AMP-binding protein</fullName>
    </submittedName>
</protein>
<evidence type="ECO:0000256" key="1">
    <source>
        <dbReference type="ARBA" id="ARBA00006432"/>
    </source>
</evidence>
<comment type="similarity">
    <text evidence="1">Belongs to the ATP-dependent AMP-binding enzyme family.</text>
</comment>
<dbReference type="FunFam" id="3.30.300.30:FF:000008">
    <property type="entry name" value="2,3-dihydroxybenzoate-AMP ligase"/>
    <property type="match status" value="1"/>
</dbReference>
<dbReference type="RefSeq" id="WP_153283782.1">
    <property type="nucleotide sequence ID" value="NZ_CP045644.1"/>
</dbReference>
<evidence type="ECO:0000313" key="6">
    <source>
        <dbReference type="Proteomes" id="UP000326780"/>
    </source>
</evidence>
<dbReference type="Proteomes" id="UP000326780">
    <property type="component" value="Chromosome"/>
</dbReference>
<dbReference type="InterPro" id="IPR042099">
    <property type="entry name" value="ANL_N_sf"/>
</dbReference>
<keyword evidence="2" id="KW-0436">Ligase</keyword>
<dbReference type="InterPro" id="IPR050237">
    <property type="entry name" value="ATP-dep_AMP-bd_enzyme"/>
</dbReference>
<evidence type="ECO:0000313" key="5">
    <source>
        <dbReference type="EMBL" id="QFZ85164.1"/>
    </source>
</evidence>
<dbReference type="Pfam" id="PF13193">
    <property type="entry name" value="AMP-binding_C"/>
    <property type="match status" value="1"/>
</dbReference>
<dbReference type="Gene3D" id="3.30.300.30">
    <property type="match status" value="1"/>
</dbReference>
<dbReference type="AlphaFoldDB" id="A0A5Q0M951"/>
<organism evidence="5 6">
    <name type="scientific">Variovorax paradoxus</name>
    <dbReference type="NCBI Taxonomy" id="34073"/>
    <lineage>
        <taxon>Bacteria</taxon>
        <taxon>Pseudomonadati</taxon>
        <taxon>Pseudomonadota</taxon>
        <taxon>Betaproteobacteria</taxon>
        <taxon>Burkholderiales</taxon>
        <taxon>Comamonadaceae</taxon>
        <taxon>Variovorax</taxon>
    </lineage>
</organism>
<name>A0A5Q0M951_VARPD</name>
<feature type="domain" description="AMP-dependent synthetase/ligase" evidence="3">
    <location>
        <begin position="18"/>
        <end position="383"/>
    </location>
</feature>
<dbReference type="InterPro" id="IPR000873">
    <property type="entry name" value="AMP-dep_synth/lig_dom"/>
</dbReference>
<sequence length="527" mass="56071">MTVSRSNVPATFGGVVLQQARFGAKIAFADTQRSVTFAQFSERVDRLADSFFRLGLKPGARIGILSRNCVSAVECVAVMKAGFVPVPLNWRLTPPELASLLRDCKPDALVCDEQGAKIADEEILPHVAIPHRIAFGSSRAGWLDFEAFLGAGVADAIHPAAAEDATALLIYTSGTTAAPKAAMISHKGLVANALASASEAIGVSEDDTVLFVMPLFHVGGLCYYLLASYMAGASCVLRPMFEVSDLVTSIERLGVTNVHLVPTMISDLVGHPGAAQAASKLRRIVYAGSAMPVALLERAMAAFGNCSFSQSYGSTEGGIITALGPAEHRMAATQPDKAHLLRSCGQLLSGTDLRIVDPDGGDCRNGSPGEVLVRSARTMSGYWASPEKTRDTFVGEHLRTGDIGYRDADGYLYLVDRKNDMIVTGGENVFPSEVEQVLYRSPDVAEAAVFGVPDPRWIEKVAAAVVLREGSRATPESLLAFCKAHLAPYKCPKSVLVMEQLPKTGVGKISRKLLQQAVVHAANDAKT</sequence>
<dbReference type="PANTHER" id="PTHR43767">
    <property type="entry name" value="LONG-CHAIN-FATTY-ACID--COA LIGASE"/>
    <property type="match status" value="1"/>
</dbReference>
<dbReference type="EMBL" id="CP045644">
    <property type="protein sequence ID" value="QFZ85164.1"/>
    <property type="molecule type" value="Genomic_DNA"/>
</dbReference>
<dbReference type="InterPro" id="IPR025110">
    <property type="entry name" value="AMP-bd_C"/>
</dbReference>